<keyword evidence="14 18" id="KW-1035">Host cytoplasm</keyword>
<dbReference type="GO" id="GO:0039645">
    <property type="term" value="P:symbiont-mediated perturbation of host cell cycle G1/S transition checkpoint"/>
    <property type="evidence" value="ECO:0007669"/>
    <property type="project" value="UniProtKB-UniRule"/>
</dbReference>
<sequence>MVHGPNTSKVLPSESLIPLTLHLQPLKPEKPAVTAACSLTHERPRPSRPPPKPPRMSVYYVGVCCGCCEKKLDFAVRTSQTSITSFHKLLLEDLDILCALCEGKTRHG</sequence>
<dbReference type="Proteomes" id="UP000160364">
    <property type="component" value="Segment"/>
</dbReference>
<evidence type="ECO:0000256" key="10">
    <source>
        <dbReference type="ARBA" id="ARBA00023015"/>
    </source>
</evidence>
<comment type="domain">
    <text evidence="18">The E7 terminal domain is an intrinsically disordered domain, whose flexibility and conformational transitions confer target adaptability to the oncoprotein. It allows adaptation to a variety of protein targets and exposes the PEST degradation sequence that regulates its turnover in the cell.</text>
</comment>
<dbReference type="EMBL" id="MT755964">
    <property type="protein sequence ID" value="QNR09194.1"/>
    <property type="molecule type" value="Genomic_DNA"/>
</dbReference>
<evidence type="ECO:0000256" key="18">
    <source>
        <dbReference type="HAMAP-Rule" id="MF_04004"/>
    </source>
</evidence>
<comment type="subcellular location">
    <subcellularLocation>
        <location evidence="18">Host cytoplasm</location>
    </subcellularLocation>
    <subcellularLocation>
        <location evidence="18">Host nucleus</location>
    </subcellularLocation>
    <text evidence="18">Predominantly found in the host nucleus.</text>
</comment>
<reference evidence="19 23" key="1">
    <citation type="journal article" date="2013" name="Vet. Microbiol.">
        <title>Cervus elaphus papillomavirus (CePV1): New insights on viral evolution in deer.</title>
        <authorList>
            <person name="Scagliarini A."/>
            <person name="Gallina L."/>
            <person name="Battilani M."/>
            <person name="Turrini F."/>
            <person name="Savini F."/>
            <person name="Lavazza A."/>
            <person name="Chiari M."/>
            <person name="Coradduzza E."/>
            <person name="Pell A."/>
            <person name="Erdelyi K."/>
            <person name="Alberti A."/>
        </authorList>
    </citation>
    <scope>NUCLEOTIDE SEQUENCE [LARGE SCALE GENOMIC DNA]</scope>
    <source>
        <strain evidence="19">IT 1127</strain>
    </source>
</reference>
<evidence type="ECO:0000256" key="5">
    <source>
        <dbReference type="ARBA" id="ARBA00022632"/>
    </source>
</evidence>
<keyword evidence="15" id="KW-0922">Interferon antiviral system evasion</keyword>
<comment type="caution">
    <text evidence="18">Lacks conserved residue(s) required for the propagation of feature annotation.</text>
</comment>
<dbReference type="GO" id="GO:0030430">
    <property type="term" value="C:host cell cytoplasm"/>
    <property type="evidence" value="ECO:0007669"/>
    <property type="project" value="UniProtKB-SubCell"/>
</dbReference>
<evidence type="ECO:0000256" key="14">
    <source>
        <dbReference type="ARBA" id="ARBA00023200"/>
    </source>
</evidence>
<keyword evidence="13 18" id="KW-0804">Transcription</keyword>
<evidence type="ECO:0000256" key="9">
    <source>
        <dbReference type="ARBA" id="ARBA00022833"/>
    </source>
</evidence>
<evidence type="ECO:0000256" key="8">
    <source>
        <dbReference type="ARBA" id="ARBA00022830"/>
    </source>
</evidence>
<evidence type="ECO:0000256" key="6">
    <source>
        <dbReference type="ARBA" id="ARBA00022723"/>
    </source>
</evidence>
<evidence type="ECO:0000256" key="7">
    <source>
        <dbReference type="ARBA" id="ARBA00022771"/>
    </source>
</evidence>
<dbReference type="EMBL" id="MN985322">
    <property type="protein sequence ID" value="QIQ60725.1"/>
    <property type="molecule type" value="Genomic_DNA"/>
</dbReference>
<evidence type="ECO:0000256" key="11">
    <source>
        <dbReference type="ARBA" id="ARBA00023125"/>
    </source>
</evidence>
<evidence type="ECO:0000313" key="23">
    <source>
        <dbReference type="Proteomes" id="UP000160364"/>
    </source>
</evidence>
<feature type="short sequence motif" description="Nuclear export signal" evidence="18">
    <location>
        <begin position="83"/>
        <end position="91"/>
    </location>
</feature>
<evidence type="ECO:0000256" key="3">
    <source>
        <dbReference type="ARBA" id="ARBA00022562"/>
    </source>
</evidence>
<evidence type="ECO:0000256" key="15">
    <source>
        <dbReference type="ARBA" id="ARBA00023258"/>
    </source>
</evidence>
<comment type="subunit">
    <text evidence="18">Homodimer. Homooligomer. Interacts with host RB1; this interaction induces dissociation of RB1-E2F1 complex thereby disrupting RB1 activity. Interacts with host EP300; this interaction represses EP300 transcriptional activity. Interacts with protein E2; this interaction inhibits E7 oncogenic activity. Interacts with host TMEM173/STING; this interaction impairs the ability of TMEM173/STING to sense cytosolic DNA and promote the production of type I interferon (IFN-alpha and IFN-beta).</text>
</comment>
<keyword evidence="7 18" id="KW-0863">Zinc-finger</keyword>
<dbReference type="HAMAP" id="MF_04004">
    <property type="entry name" value="PPV_E7"/>
    <property type="match status" value="1"/>
</dbReference>
<keyword evidence="6 18" id="KW-0479">Metal-binding</keyword>
<keyword evidence="10 18" id="KW-0805">Transcription regulation</keyword>
<dbReference type="GO" id="GO:0042025">
    <property type="term" value="C:host cell nucleus"/>
    <property type="evidence" value="ECO:0007669"/>
    <property type="project" value="UniProtKB-SubCell"/>
</dbReference>
<keyword evidence="5 18" id="KW-1090">Inhibition of host innate immune response by virus</keyword>
<comment type="function">
    <text evidence="18">Plays a role in viral genome replication by driving entry of quiescent cells into the cell cycle. Stimulation of progression from G1 to S phase allows the virus to efficiently use the cellular DNA replicating machinery to achieve viral genome replication. E7 protein has both transforming and trans-activating activities. Induces the disassembly of the E2F1 transcription factor from RB1, with subsequent transcriptional activation of E2F1-regulated S-phase genes. Interferes with host histone deacetylation mediated by HDAC1 and HDAC2, leading to transcription activation. Plays also a role in the inhibition of both antiviral and antiproliferative functions of host interferon alpha. Interaction with host TMEM173/STING impairs the ability of TMEM173/STING to sense cytosolic DNA and promote the production of type I interferon (IFN-alpha and IFN-beta).</text>
</comment>
<dbReference type="SUPFAM" id="SSF161234">
    <property type="entry name" value="E7 C-terminal domain-like"/>
    <property type="match status" value="1"/>
</dbReference>
<keyword evidence="9 18" id="KW-0862">Zinc</keyword>
<evidence type="ECO:0000256" key="4">
    <source>
        <dbReference type="ARBA" id="ARBA00022581"/>
    </source>
</evidence>
<evidence type="ECO:0000256" key="12">
    <source>
        <dbReference type="ARBA" id="ARBA00023159"/>
    </source>
</evidence>
<evidence type="ECO:0000313" key="20">
    <source>
        <dbReference type="EMBL" id="QIQ60725.1"/>
    </source>
</evidence>
<reference evidence="20" key="2">
    <citation type="journal article" date="2020" name="Front Vet Sci">
        <title>Epitheliotropic infections in wildlife ruminants from the central Alps and Stelvio National Park.</title>
        <authorList>
            <person name="Gallina L."/>
            <person name="Savini F."/>
            <person name="Casa G."/>
            <person name="Bertoletti I."/>
            <person name="Bianchi A."/>
            <person name="Gibelli L."/>
            <person name="Lelli D."/>
            <person name="Lavazza A."/>
            <person name="Scagliarini A."/>
        </authorList>
    </citation>
    <scope>NUCLEOTIDE SEQUENCE</scope>
    <source>
        <strain evidence="20">376</strain>
        <strain evidence="21">377</strain>
    </source>
</reference>
<gene>
    <name evidence="18" type="primary">E7</name>
</gene>
<reference evidence="22" key="3">
    <citation type="journal article" date="2020" name="Viruses">
        <title>A Comprehensive Study of Cutaneous Fibropapillomatosis in Free-Ranging Roe Deer (Capreolus capreolus) and Red Deer (Cervus elaphus): from Clinical Manifestations to Whole-Genome Sequencing of Papillomaviruses.</title>
        <authorList>
            <person name="Kmetec J."/>
            <person name="Kuhar U."/>
            <person name="Fajfar A.G."/>
            <person name="Vengust D.Z."/>
            <person name="Vengust G."/>
        </authorList>
    </citation>
    <scope>NUCLEOTIDE SEQUENCE</scope>
    <source>
        <strain evidence="22">64-14</strain>
    </source>
</reference>
<dbReference type="EMBL" id="JQ744282">
    <property type="protein sequence ID" value="AFK32234.1"/>
    <property type="molecule type" value="Genomic_DNA"/>
</dbReference>
<keyword evidence="3 18" id="KW-1048">Host nucleus</keyword>
<comment type="PTM">
    <text evidence="18">Highly phosphorylated.</text>
</comment>
<keyword evidence="17 18" id="KW-1078">G1/S host cell cycle checkpoint dysregulation by virus</keyword>
<evidence type="ECO:0000256" key="17">
    <source>
        <dbReference type="ARBA" id="ARBA00023309"/>
    </source>
</evidence>
<keyword evidence="16 18" id="KW-0899">Viral immunoevasion</keyword>
<dbReference type="EMBL" id="MN985323">
    <property type="protein sequence ID" value="QIQ60734.1"/>
    <property type="molecule type" value="Genomic_DNA"/>
</dbReference>
<keyword evidence="8 18" id="KW-1114">Inhibition of host interferon signaling pathway by virus</keyword>
<evidence type="ECO:0000256" key="13">
    <source>
        <dbReference type="ARBA" id="ARBA00023163"/>
    </source>
</evidence>
<keyword evidence="11 18" id="KW-0238">DNA-binding</keyword>
<feature type="zinc finger region" evidence="18">
    <location>
        <begin position="65"/>
        <end position="101"/>
    </location>
</feature>
<evidence type="ECO:0000256" key="1">
    <source>
        <dbReference type="ARBA" id="ARBA00022504"/>
    </source>
</evidence>
<evidence type="ECO:0000313" key="22">
    <source>
        <dbReference type="EMBL" id="QNR09194.1"/>
    </source>
</evidence>
<proteinExistence type="inferred from homology"/>
<keyword evidence="1 18" id="KW-1121">Modulation of host cell cycle by virus</keyword>
<dbReference type="GO" id="GO:0003677">
    <property type="term" value="F:DNA binding"/>
    <property type="evidence" value="ECO:0007669"/>
    <property type="project" value="UniProtKB-UniRule"/>
</dbReference>
<dbReference type="Gene3D" id="3.30.160.330">
    <property type="match status" value="1"/>
</dbReference>
<organism evidence="19 23">
    <name type="scientific">Cervus elaphus papillomavirus 1</name>
    <dbReference type="NCBI Taxonomy" id="1163699"/>
    <lineage>
        <taxon>Viruses</taxon>
        <taxon>Monodnaviria</taxon>
        <taxon>Shotokuvirae</taxon>
        <taxon>Cossaviricota</taxon>
        <taxon>Papovaviricetes</taxon>
        <taxon>Zurhausenvirales</taxon>
        <taxon>Papillomaviridae</taxon>
        <taxon>Firstpapillomavirinae</taxon>
        <taxon>Epsilonpapillomavirus</taxon>
        <taxon>Epsilonpapillomavirus 2</taxon>
    </lineage>
</organism>
<keyword evidence="2 18" id="KW-0244">Early protein</keyword>
<evidence type="ECO:0000313" key="21">
    <source>
        <dbReference type="EMBL" id="QIQ60734.1"/>
    </source>
</evidence>
<dbReference type="GO" id="GO:0039502">
    <property type="term" value="P:symbiont-mediated suppression of host type I interferon-mediated signaling pathway"/>
    <property type="evidence" value="ECO:0007669"/>
    <property type="project" value="UniProtKB-UniRule"/>
</dbReference>
<evidence type="ECO:0000256" key="2">
    <source>
        <dbReference type="ARBA" id="ARBA00022518"/>
    </source>
</evidence>
<dbReference type="GO" id="GO:0006351">
    <property type="term" value="P:DNA-templated transcription"/>
    <property type="evidence" value="ECO:0007669"/>
    <property type="project" value="UniProtKB-UniRule"/>
</dbReference>
<dbReference type="GO" id="GO:0003700">
    <property type="term" value="F:DNA-binding transcription factor activity"/>
    <property type="evidence" value="ECO:0007669"/>
    <property type="project" value="UniProtKB-UniRule"/>
</dbReference>
<dbReference type="InterPro" id="IPR000148">
    <property type="entry name" value="Papilloma_E7"/>
</dbReference>
<evidence type="ECO:0000313" key="19">
    <source>
        <dbReference type="EMBL" id="AFK32234.1"/>
    </source>
</evidence>
<accession>I3RWJ6</accession>
<dbReference type="GO" id="GO:0052170">
    <property type="term" value="P:symbiont-mediated suppression of host innate immune response"/>
    <property type="evidence" value="ECO:0007669"/>
    <property type="project" value="UniProtKB-KW"/>
</dbReference>
<keyword evidence="12 18" id="KW-0010">Activator</keyword>
<comment type="similarity">
    <text evidence="18">Belongs to the papillomaviridae E7 protein family.</text>
</comment>
<keyword evidence="4 18" id="KW-0945">Host-virus interaction</keyword>
<dbReference type="GO" id="GO:0008270">
    <property type="term" value="F:zinc ion binding"/>
    <property type="evidence" value="ECO:0007669"/>
    <property type="project" value="UniProtKB-KW"/>
</dbReference>
<dbReference type="Pfam" id="PF00527">
    <property type="entry name" value="E7"/>
    <property type="match status" value="1"/>
</dbReference>
<name>I3RWJ6_9PAPI</name>
<dbReference type="GO" id="GO:0019904">
    <property type="term" value="F:protein domain specific binding"/>
    <property type="evidence" value="ECO:0007669"/>
    <property type="project" value="UniProtKB-UniRule"/>
</dbReference>
<evidence type="ECO:0000256" key="16">
    <source>
        <dbReference type="ARBA" id="ARBA00023280"/>
    </source>
</evidence>
<protein>
    <recommendedName>
        <fullName evidence="18">Protein E7</fullName>
    </recommendedName>
</protein>